<dbReference type="InterPro" id="IPR011050">
    <property type="entry name" value="Pectin_lyase_fold/virulence"/>
</dbReference>
<organism evidence="6 7">
    <name type="scientific">Coprobacter secundus subsp. similis</name>
    <dbReference type="NCBI Taxonomy" id="2751153"/>
    <lineage>
        <taxon>Bacteria</taxon>
        <taxon>Pseudomonadati</taxon>
        <taxon>Bacteroidota</taxon>
        <taxon>Bacteroidia</taxon>
        <taxon>Bacteroidales</taxon>
        <taxon>Barnesiellaceae</taxon>
        <taxon>Coprobacter</taxon>
    </lineage>
</organism>
<dbReference type="EMBL" id="AP023322">
    <property type="protein sequence ID" value="BCI64737.1"/>
    <property type="molecule type" value="Genomic_DNA"/>
</dbReference>
<dbReference type="InterPro" id="IPR051801">
    <property type="entry name" value="GH28_Enzymes"/>
</dbReference>
<dbReference type="PANTHER" id="PTHR31339">
    <property type="entry name" value="PECTIN LYASE-RELATED"/>
    <property type="match status" value="1"/>
</dbReference>
<accession>A0A7G1I5N8</accession>
<dbReference type="AlphaFoldDB" id="A0A7G1I5N8"/>
<name>A0A7G1I5N8_9BACT</name>
<dbReference type="InterPro" id="IPR012334">
    <property type="entry name" value="Pectin_lyas_fold"/>
</dbReference>
<dbReference type="InterPro" id="IPR006626">
    <property type="entry name" value="PbH1"/>
</dbReference>
<feature type="chain" id="PRO_5028968838" description="T9SS C-terminal target domain-containing protein" evidence="5">
    <location>
        <begin position="27"/>
        <end position="897"/>
    </location>
</feature>
<dbReference type="KEGG" id="copr:Cop2CBH44_30900"/>
<dbReference type="Gene3D" id="2.160.20.110">
    <property type="match status" value="1"/>
</dbReference>
<evidence type="ECO:0000256" key="2">
    <source>
        <dbReference type="ARBA" id="ARBA00022801"/>
    </source>
</evidence>
<sequence length="897" mass="95991">MRMFNGFKYWMVSCIFCSGVSFNMWAAGFASGTGTVEDPYVVSTADELNSVRDNLSAHYKLGADIDLANWITINTPATGWAPIGTDTSPFVGTFDGNGHVIENIWIDADAANVGLFGVIGGDVTIQKLGVIVADGKKITGSSNVGILVGLSTGVGGTKQTLIQEVYVSGNVESKGTLVGGIVGRNNNQHITITNSYAKGNVYATADGVGGIIGSSYGGCTVLIEKCYALNNITVDGGGSTGGIMGTVSASDGAVAQMEATISNCVAINKRLSVKDETPNRIFTWAKQEKITLTNNFAFSGCTINDAPFSSSDANGKNGQDKSAEELATQSTYTNWDFETVWTMGNESFQLPVLKNVSLTKQPVDEYNLGIESDNPFVDLVPKGGELNVVESCGVSNNGRDDVTDLIQQAIDACSMKQATVVIPSGRYAIRPIFLRSNMTLKLEEGAQLIGSRNIEDYRAVFPNAGAIETSALVFGKGIENVKIIGKGIINGRGDAPDFDFGNGKGDRPKVLHLVECKNVVVEDVTLQNSAFWTAHFLMCDGVKIKGVKVYSHTNWNNDGIDIDSKNVEIENCDIDCDDDGICMKSDRGIMVENVTVKNCTIRTNCNAIKLGTAGKTGFRNITYTDCVVERASEDNFRKHYENSKLSFCGITLQGPSVISGIALESVNGGILDGVNISNIQMKDVHTAIFLRLGKREGSAQMSQLKNVTISNVTATCVSKVASAIVGVPGGIIDNVLIKDVEITLPGGGTVNDANANVPELVDAYPESNMFGTPFPAYGFYVRHANDVKFDNVRFNLTNADARPDYVFVDVTNHEVTDIAQVLEDKDIVITTEGGRLNISSYIEGNIEVDVFDISGKVVYTTQQAVTGGITIEVPERGVYLVSVRTAKGSIMRKVMCM</sequence>
<gene>
    <name evidence="6" type="ORF">Cop2CBH44_30900</name>
</gene>
<feature type="signal peptide" evidence="5">
    <location>
        <begin position="1"/>
        <end position="26"/>
    </location>
</feature>
<dbReference type="Pfam" id="PF00295">
    <property type="entry name" value="Glyco_hydro_28"/>
    <property type="match status" value="1"/>
</dbReference>
<dbReference type="GO" id="GO:0005975">
    <property type="term" value="P:carbohydrate metabolic process"/>
    <property type="evidence" value="ECO:0007669"/>
    <property type="project" value="InterPro"/>
</dbReference>
<keyword evidence="7" id="KW-1185">Reference proteome</keyword>
<protein>
    <recommendedName>
        <fullName evidence="8">T9SS C-terminal target domain-containing protein</fullName>
    </recommendedName>
</protein>
<dbReference type="PANTHER" id="PTHR31339:SF9">
    <property type="entry name" value="PLASMIN AND FIBRONECTIN-BINDING PROTEIN A"/>
    <property type="match status" value="1"/>
</dbReference>
<dbReference type="Proteomes" id="UP000594042">
    <property type="component" value="Chromosome"/>
</dbReference>
<dbReference type="GO" id="GO:0004650">
    <property type="term" value="F:polygalacturonase activity"/>
    <property type="evidence" value="ECO:0007669"/>
    <property type="project" value="InterPro"/>
</dbReference>
<keyword evidence="2 4" id="KW-0378">Hydrolase</keyword>
<dbReference type="SMART" id="SM00710">
    <property type="entry name" value="PbH1"/>
    <property type="match status" value="5"/>
</dbReference>
<dbReference type="InterPro" id="IPR026444">
    <property type="entry name" value="Secre_tail"/>
</dbReference>
<evidence type="ECO:0000313" key="7">
    <source>
        <dbReference type="Proteomes" id="UP000594042"/>
    </source>
</evidence>
<dbReference type="Gene3D" id="2.160.20.10">
    <property type="entry name" value="Single-stranded right-handed beta-helix, Pectin lyase-like"/>
    <property type="match status" value="1"/>
</dbReference>
<evidence type="ECO:0008006" key="8">
    <source>
        <dbReference type="Google" id="ProtNLM"/>
    </source>
</evidence>
<reference evidence="7" key="1">
    <citation type="submission" date="2020-07" db="EMBL/GenBank/DDBJ databases">
        <title>Complete genome sequencing of Coprobacter sp. strain 2CBH44.</title>
        <authorList>
            <person name="Sakamoto M."/>
            <person name="Murakami T."/>
            <person name="Mori H."/>
        </authorList>
    </citation>
    <scope>NUCLEOTIDE SEQUENCE [LARGE SCALE GENOMIC DNA]</scope>
    <source>
        <strain evidence="7">2CBH44</strain>
    </source>
</reference>
<dbReference type="InterPro" id="IPR000743">
    <property type="entry name" value="Glyco_hydro_28"/>
</dbReference>
<evidence type="ECO:0000256" key="3">
    <source>
        <dbReference type="ARBA" id="ARBA00023295"/>
    </source>
</evidence>
<comment type="similarity">
    <text evidence="1 4">Belongs to the glycosyl hydrolase 28 family.</text>
</comment>
<keyword evidence="3 4" id="KW-0326">Glycosidase</keyword>
<evidence type="ECO:0000256" key="4">
    <source>
        <dbReference type="RuleBase" id="RU361169"/>
    </source>
</evidence>
<dbReference type="NCBIfam" id="TIGR04183">
    <property type="entry name" value="Por_Secre_tail"/>
    <property type="match status" value="1"/>
</dbReference>
<keyword evidence="5" id="KW-0732">Signal</keyword>
<evidence type="ECO:0000256" key="1">
    <source>
        <dbReference type="ARBA" id="ARBA00008834"/>
    </source>
</evidence>
<proteinExistence type="inferred from homology"/>
<evidence type="ECO:0000256" key="5">
    <source>
        <dbReference type="SAM" id="SignalP"/>
    </source>
</evidence>
<dbReference type="SUPFAM" id="SSF51126">
    <property type="entry name" value="Pectin lyase-like"/>
    <property type="match status" value="1"/>
</dbReference>
<evidence type="ECO:0000313" key="6">
    <source>
        <dbReference type="EMBL" id="BCI64737.1"/>
    </source>
</evidence>